<accession>A0ABT1M0K4</accession>
<dbReference type="Proteomes" id="UP001651690">
    <property type="component" value="Unassembled WGS sequence"/>
</dbReference>
<evidence type="ECO:0000313" key="1">
    <source>
        <dbReference type="EMBL" id="MCP9272678.1"/>
    </source>
</evidence>
<protein>
    <recommendedName>
        <fullName evidence="3">Polyketide synthase</fullName>
    </recommendedName>
</protein>
<name>A0ABT1M0K4_9MYCO</name>
<dbReference type="EMBL" id="JANDBD010000004">
    <property type="protein sequence ID" value="MCP9272678.1"/>
    <property type="molecule type" value="Genomic_DNA"/>
</dbReference>
<keyword evidence="2" id="KW-1185">Reference proteome</keyword>
<dbReference type="Gene3D" id="3.30.559.30">
    <property type="entry name" value="Nonribosomal peptide synthetase, condensation domain"/>
    <property type="match status" value="2"/>
</dbReference>
<comment type="caution">
    <text evidence="1">The sequence shown here is derived from an EMBL/GenBank/DDBJ whole genome shotgun (WGS) entry which is preliminary data.</text>
</comment>
<proteinExistence type="predicted"/>
<gene>
    <name evidence="1" type="ORF">NM203_10840</name>
</gene>
<evidence type="ECO:0000313" key="2">
    <source>
        <dbReference type="Proteomes" id="UP001651690"/>
    </source>
</evidence>
<dbReference type="RefSeq" id="WP_255059897.1">
    <property type="nucleotide sequence ID" value="NZ_JANDBD010000004.1"/>
</dbReference>
<reference evidence="1 2" key="1">
    <citation type="submission" date="2022-06" db="EMBL/GenBank/DDBJ databases">
        <title>Mycolicibacterium sp. CAU 1645 isolated from seawater.</title>
        <authorList>
            <person name="Kim W."/>
        </authorList>
    </citation>
    <scope>NUCLEOTIDE SEQUENCE [LARGE SCALE GENOMIC DNA]</scope>
    <source>
        <strain evidence="1 2">CAU 1645</strain>
    </source>
</reference>
<evidence type="ECO:0008006" key="3">
    <source>
        <dbReference type="Google" id="ProtNLM"/>
    </source>
</evidence>
<organism evidence="1 2">
    <name type="scientific">Mycolicibacterium arenosum</name>
    <dbReference type="NCBI Taxonomy" id="2952157"/>
    <lineage>
        <taxon>Bacteria</taxon>
        <taxon>Bacillati</taxon>
        <taxon>Actinomycetota</taxon>
        <taxon>Actinomycetes</taxon>
        <taxon>Mycobacteriales</taxon>
        <taxon>Mycobacteriaceae</taxon>
        <taxon>Mycolicibacterium</taxon>
    </lineage>
</organism>
<dbReference type="SUPFAM" id="SSF52777">
    <property type="entry name" value="CoA-dependent acyltransferases"/>
    <property type="match status" value="1"/>
</dbReference>
<sequence length="205" mass="22038">MIRANLQLTDYDAAGRPRTDDMACHSATLSAVLTDELDGAATALGLTSEEILLAALGRAVQRTIGEGFVAVDVARFDDSSYPVALACVGPDRMPATDMLTSVHQSLVALTAHPMERPVADDPGTDPMSDVLFSFGMPMSRPAGYGHLLELHAHFDGGAMRLDWWYDPRSFEAYTVEELAEQLPYAMIELTSESAPVATSELAAAY</sequence>